<organism evidence="8 9">
    <name type="scientific">Turnera subulata</name>
    <dbReference type="NCBI Taxonomy" id="218843"/>
    <lineage>
        <taxon>Eukaryota</taxon>
        <taxon>Viridiplantae</taxon>
        <taxon>Streptophyta</taxon>
        <taxon>Embryophyta</taxon>
        <taxon>Tracheophyta</taxon>
        <taxon>Spermatophyta</taxon>
        <taxon>Magnoliopsida</taxon>
        <taxon>eudicotyledons</taxon>
        <taxon>Gunneridae</taxon>
        <taxon>Pentapetalae</taxon>
        <taxon>rosids</taxon>
        <taxon>fabids</taxon>
        <taxon>Malpighiales</taxon>
        <taxon>Passifloraceae</taxon>
        <taxon>Turnera</taxon>
    </lineage>
</organism>
<reference evidence="8" key="1">
    <citation type="submission" date="2022-02" db="EMBL/GenBank/DDBJ databases">
        <authorList>
            <person name="Henning P.M."/>
            <person name="McCubbin A.G."/>
            <person name="Shore J.S."/>
        </authorList>
    </citation>
    <scope>NUCLEOTIDE SEQUENCE</scope>
    <source>
        <strain evidence="8">F60SS</strain>
        <tissue evidence="8">Leaves</tissue>
    </source>
</reference>
<dbReference type="Gene3D" id="3.40.47.10">
    <property type="match status" value="2"/>
</dbReference>
<evidence type="ECO:0000259" key="6">
    <source>
        <dbReference type="Pfam" id="PF00195"/>
    </source>
</evidence>
<dbReference type="Pfam" id="PF00195">
    <property type="entry name" value="Chal_sti_synt_N"/>
    <property type="match status" value="1"/>
</dbReference>
<keyword evidence="9" id="KW-1185">Reference proteome</keyword>
<evidence type="ECO:0000256" key="4">
    <source>
        <dbReference type="PIRSR" id="PIRSR000451-1"/>
    </source>
</evidence>
<dbReference type="CDD" id="cd00831">
    <property type="entry name" value="CHS_like"/>
    <property type="match status" value="1"/>
</dbReference>
<keyword evidence="3 5" id="KW-0012">Acyltransferase</keyword>
<dbReference type="Proteomes" id="UP001141552">
    <property type="component" value="Unassembled WGS sequence"/>
</dbReference>
<name>A0A9Q0FE93_9ROSI</name>
<dbReference type="EMBL" id="JAKUCV010005989">
    <property type="protein sequence ID" value="KAJ4829115.1"/>
    <property type="molecule type" value="Genomic_DNA"/>
</dbReference>
<dbReference type="GO" id="GO:0016747">
    <property type="term" value="F:acyltransferase activity, transferring groups other than amino-acyl groups"/>
    <property type="evidence" value="ECO:0007669"/>
    <property type="project" value="InterPro"/>
</dbReference>
<dbReference type="SUPFAM" id="SSF53901">
    <property type="entry name" value="Thiolase-like"/>
    <property type="match status" value="2"/>
</dbReference>
<dbReference type="InterPro" id="IPR012328">
    <property type="entry name" value="Chalcone/stilbene_synt_C"/>
</dbReference>
<gene>
    <name evidence="8" type="primary">CHS3</name>
    <name evidence="8" type="ORF">Tsubulata_036605</name>
</gene>
<evidence type="ECO:0000256" key="5">
    <source>
        <dbReference type="RuleBase" id="RU003633"/>
    </source>
</evidence>
<evidence type="ECO:0000259" key="7">
    <source>
        <dbReference type="Pfam" id="PF02797"/>
    </source>
</evidence>
<keyword evidence="2 5" id="KW-0808">Transferase</keyword>
<dbReference type="PANTHER" id="PTHR11877">
    <property type="entry name" value="HYDROXYMETHYLGLUTARYL-COA SYNTHASE"/>
    <property type="match status" value="1"/>
</dbReference>
<reference evidence="8" key="2">
    <citation type="journal article" date="2023" name="Plants (Basel)">
        <title>Annotation of the Turnera subulata (Passifloraceae) Draft Genome Reveals the S-Locus Evolved after the Divergence of Turneroideae from Passifloroideae in a Stepwise Manner.</title>
        <authorList>
            <person name="Henning P.M."/>
            <person name="Roalson E.H."/>
            <person name="Mir W."/>
            <person name="McCubbin A.G."/>
            <person name="Shore J.S."/>
        </authorList>
    </citation>
    <scope>NUCLEOTIDE SEQUENCE</scope>
    <source>
        <strain evidence="8">F60SS</strain>
    </source>
</reference>
<feature type="domain" description="Chalcone/stilbene synthase N-terminal" evidence="6">
    <location>
        <begin position="8"/>
        <end position="227"/>
    </location>
</feature>
<dbReference type="PIRSF" id="PIRSF000451">
    <property type="entry name" value="PKS_III"/>
    <property type="match status" value="1"/>
</dbReference>
<comment type="caution">
    <text evidence="8">The sequence shown here is derived from an EMBL/GenBank/DDBJ whole genome shotgun (WGS) entry which is preliminary data.</text>
</comment>
<dbReference type="InterPro" id="IPR016039">
    <property type="entry name" value="Thiolase-like"/>
</dbReference>
<dbReference type="FunFam" id="3.40.47.10:FF:000025">
    <property type="entry name" value="Chalcone synthase 2"/>
    <property type="match status" value="1"/>
</dbReference>
<comment type="similarity">
    <text evidence="1 5">Belongs to the thiolase-like superfamily. Chalcone/stilbene synthases family.</text>
</comment>
<dbReference type="GO" id="GO:0030639">
    <property type="term" value="P:polyketide biosynthetic process"/>
    <property type="evidence" value="ECO:0007669"/>
    <property type="project" value="TreeGrafter"/>
</dbReference>
<dbReference type="FunFam" id="3.40.47.10:FF:000014">
    <property type="entry name" value="Chalcone synthase 1"/>
    <property type="match status" value="1"/>
</dbReference>
<dbReference type="InterPro" id="IPR011141">
    <property type="entry name" value="Polyketide_synthase_type-III"/>
</dbReference>
<protein>
    <submittedName>
        <fullName evidence="8">Chitin synthase, class 3</fullName>
    </submittedName>
</protein>
<sequence length="393" mass="42601">MATRSVEEIMKAQGPATVLAIGTATPPNFVLQADYPDYYFRITNSEHMTELKKKFKTICDHSMIKKRHMQLTEEILKDNPSICAYMAPSLDARQDIAAVEVPKLGKEAAIKAIEEWGQPKSKITHLVFCTTSGVDLPGADLQLTKLLGLHPSVNRFMMNHQGCFGGGMVLRLAKDLAENNKGARVLVVCSEITALLFRGPTDLHMDSMVGQSIFGEGAAAVIVGADPDASTEHRLFELVSATQTFFPDTENAIGAHVREAGVTINLSREVPEIIGKNVEASLVEAFKPIGGISDWNSIFWVVHPGGRAILDKVEAALGLEAEKMRASRHVLSEYGNMASACVLFVLNEMRKKSVKEGSGTTGEGLEWGVLLGFGPGLTVETVVLRSVPIENKS</sequence>
<evidence type="ECO:0000313" key="8">
    <source>
        <dbReference type="EMBL" id="KAJ4829115.1"/>
    </source>
</evidence>
<evidence type="ECO:0000256" key="2">
    <source>
        <dbReference type="ARBA" id="ARBA00022679"/>
    </source>
</evidence>
<dbReference type="Pfam" id="PF02797">
    <property type="entry name" value="Chal_sti_synt_C"/>
    <property type="match status" value="1"/>
</dbReference>
<proteinExistence type="inferred from homology"/>
<evidence type="ECO:0000313" key="9">
    <source>
        <dbReference type="Proteomes" id="UP001141552"/>
    </source>
</evidence>
<feature type="active site" description="Acyl-thioester intermediate" evidence="4">
    <location>
        <position position="163"/>
    </location>
</feature>
<dbReference type="InterPro" id="IPR001099">
    <property type="entry name" value="Chalcone/stilbene_synt_N"/>
</dbReference>
<evidence type="ECO:0000256" key="3">
    <source>
        <dbReference type="ARBA" id="ARBA00023315"/>
    </source>
</evidence>
<dbReference type="PANTHER" id="PTHR11877:SF14">
    <property type="entry name" value="CHALCONE SYNTHASE"/>
    <property type="match status" value="1"/>
</dbReference>
<accession>A0A9Q0FE93</accession>
<feature type="domain" description="Chalcone/stilbene synthase C-terminal" evidence="7">
    <location>
        <begin position="237"/>
        <end position="388"/>
    </location>
</feature>
<dbReference type="OrthoDB" id="1529441at2759"/>
<evidence type="ECO:0000256" key="1">
    <source>
        <dbReference type="ARBA" id="ARBA00005531"/>
    </source>
</evidence>
<dbReference type="AlphaFoldDB" id="A0A9Q0FE93"/>